<accession>A0A3R6VFN9</accession>
<dbReference type="PANTHER" id="PTHR16166">
    <property type="entry name" value="VACUOLAR PROTEIN SORTING-ASSOCIATED PROTEIN VPS13"/>
    <property type="match status" value="1"/>
</dbReference>
<gene>
    <name evidence="3" type="ORF">DYB32_009118</name>
</gene>
<evidence type="ECO:0000256" key="1">
    <source>
        <dbReference type="ARBA" id="ARBA00006545"/>
    </source>
</evidence>
<protein>
    <submittedName>
        <fullName evidence="3">Uncharacterized protein</fullName>
    </submittedName>
</protein>
<dbReference type="GO" id="GO:0006623">
    <property type="term" value="P:protein targeting to vacuole"/>
    <property type="evidence" value="ECO:0007669"/>
    <property type="project" value="TreeGrafter"/>
</dbReference>
<evidence type="ECO:0000313" key="3">
    <source>
        <dbReference type="EMBL" id="RHY23599.1"/>
    </source>
</evidence>
<name>A0A3R6VFN9_9STRA</name>
<proteinExistence type="inferred from homology"/>
<evidence type="ECO:0000313" key="4">
    <source>
        <dbReference type="Proteomes" id="UP000285060"/>
    </source>
</evidence>
<feature type="non-terminal residue" evidence="3">
    <location>
        <position position="1"/>
    </location>
</feature>
<feature type="compositionally biased region" description="Acidic residues" evidence="2">
    <location>
        <begin position="1269"/>
        <end position="1280"/>
    </location>
</feature>
<feature type="region of interest" description="Disordered" evidence="2">
    <location>
        <begin position="1330"/>
        <end position="1353"/>
    </location>
</feature>
<dbReference type="PANTHER" id="PTHR16166:SF93">
    <property type="entry name" value="INTERMEMBRANE LIPID TRANSFER PROTEIN VPS13"/>
    <property type="match status" value="1"/>
</dbReference>
<dbReference type="InterPro" id="IPR026847">
    <property type="entry name" value="VPS13"/>
</dbReference>
<organism evidence="3 4">
    <name type="scientific">Aphanomyces invadans</name>
    <dbReference type="NCBI Taxonomy" id="157072"/>
    <lineage>
        <taxon>Eukaryota</taxon>
        <taxon>Sar</taxon>
        <taxon>Stramenopiles</taxon>
        <taxon>Oomycota</taxon>
        <taxon>Saprolegniomycetes</taxon>
        <taxon>Saprolegniales</taxon>
        <taxon>Verrucalvaceae</taxon>
        <taxon>Aphanomyces</taxon>
    </lineage>
</organism>
<keyword evidence="4" id="KW-1185">Reference proteome</keyword>
<dbReference type="GO" id="GO:0045053">
    <property type="term" value="P:protein retention in Golgi apparatus"/>
    <property type="evidence" value="ECO:0007669"/>
    <property type="project" value="TreeGrafter"/>
</dbReference>
<dbReference type="Proteomes" id="UP000285060">
    <property type="component" value="Unassembled WGS sequence"/>
</dbReference>
<evidence type="ECO:0000256" key="2">
    <source>
        <dbReference type="SAM" id="MobiDB-lite"/>
    </source>
</evidence>
<dbReference type="VEuPathDB" id="FungiDB:H310_02723"/>
<reference evidence="3 4" key="1">
    <citation type="submission" date="2018-08" db="EMBL/GenBank/DDBJ databases">
        <title>Aphanomyces genome sequencing and annotation.</title>
        <authorList>
            <person name="Minardi D."/>
            <person name="Oidtmann B."/>
            <person name="Van Der Giezen M."/>
            <person name="Studholme D.J."/>
        </authorList>
    </citation>
    <scope>NUCLEOTIDE SEQUENCE [LARGE SCALE GENOMIC DNA]</scope>
    <source>
        <strain evidence="3 4">NJM0002</strain>
    </source>
</reference>
<dbReference type="EMBL" id="QUSY01001786">
    <property type="protein sequence ID" value="RHY23599.1"/>
    <property type="molecule type" value="Genomic_DNA"/>
</dbReference>
<comment type="caution">
    <text evidence="3">The sequence shown here is derived from an EMBL/GenBank/DDBJ whole genome shotgun (WGS) entry which is preliminary data.</text>
</comment>
<feature type="region of interest" description="Disordered" evidence="2">
    <location>
        <begin position="1257"/>
        <end position="1285"/>
    </location>
</feature>
<comment type="similarity">
    <text evidence="1">Belongs to the VPS13 family.</text>
</comment>
<sequence>HPIQIDVSGVDCELHLRGTYDILHELQQKNFVVQGLLANARASVAHSYRGWSSLFSGLSTSILDRLVRNIAVRIDDVNIYHAIAPITLGLTLHSLTFQDAAPARGEGDAFNTTTKVLDITDLALYATVGDTPVELMAPVHVHVQFTHCPATATTTRCLVQVPTLMALHIPLALEPYLAKVDQARRSFAAGARLKCCRWLTRLHGTTPKSPWQYARQAMLAGWHDAATTPSTTLKDCYTTLYTKWLDSPQTSVAFMHRLNWLELQLDGSIAVQVDSTCAIDTAVVDFYVKLHPHHQFQLRAASWAVGLMDGTAARHDYIRAATLSGLVVCATDSFLSKSIRADVAAAAIAVCPQLVRVCMRAADVVDAMSQQVAATHPAPPTVWLGDGRKIVAATLQCAEVDVVVMDPTKRAFDGGGEWPPKSAFSTTKIRRLALEGLWQHRALQHGRASAQDILFTLEQVHILHVVASASVPHGVVAIVRQDSSLLPPGDSVAIDCDCGNVAVVFDPDALCQAMSHARTYVALTGVDASVVRPRSPSNPVATWGYRLAWRTDSMTIELRQHDRPLVKSFFSRLTVYVLASPPPSASIGDRVAPPPLVDVIIHRVYMFDQTEAGVALHRTVAMPMQCDCATTDQRCNCFTYSNHSTTGGSSHEQATVHAIQCTCLWRFYLELWNYLYDRSGGVAMVAAHYRHTFPSMASDATTPCDKTPMRVVFQQVAICLPRNSDSIDMMAIVMGECILTKSFETDTWQYGDAMVAGAAALAPSKDGPLPTDGPRQTNRLHMKQVTMYCADTESVVQRQWSFRRGTHAATTPSIPSTSRDEVDPLPAPAAPITEGAALALDPDVLWKRVTVMPFDLLFVRDFDAANTRCTRDLYVIQPGLRLSLELTDLSIVLSLWYDNLGEYPQFPTPFVPPTNYCEPYTTGPHPHFAPYTSPSQLPAIHGESEWEVGCVMLEVEIRLPLQDHAFLALQLHPVVIQVDGRLDSSFMRCTVVGDRGTLVKRSAPGVPPVVLVDLVAADVPFHLANVNVYAPFDGSVQVPSFGLQMSVVRFPYGYTMMGLRLSHVTVGLASDPDVLAFVIEFFSTYFYDSEYGYPWPTADALAPHVGARTDMEMGVNDLIYSKVITVHAPCIPLAMHDREVGWELRYESTATDALVKVHLPGVEGLFLDPGATPASVGAPPAGVPRTVLTPITIHWSYATNMLTGQQSMALDIARFDVEFPNEDDLTVFVYGTPSDVGFFVAIAAAYEASWGDAPPELSPAAMLDGAAGDGDDELDDEESGVEASGDSWMSITVRLPRKVGFVWLDDVLHFQKPVVQVLLCDVVVHALQCQDPDDQDDNGAQDGGDRLSWRAAPAPADGSPAVFAKLTSSLQLDVFNNIVRAWEPLVEPFAVNVFLEQNGPRLGVAISTPDSVQINVTEYCVNAALESWGHRGSPRAAATVGLVNWTGKAVRYFQPQPHHHPHHPSLCRDKSWTSGHRSPLRHRPRIVHVNAPKRNVADGSGTAGPLACPPTLSVLVGRHKVETTVLNQNDLHVLFASAHPHTTDAFRHALCGDAAAAELTYDMSVQLFGFQWLHHLDLNQSGFFYFDLVPEVPHIQSMPALPAVADKRVVPPPIDDAQDGALPLPHLVTSTAAVRAALRCLVHVNKTRWGHRVTLQSLFQVQNHTSFVLSVALHASSKLRQDAHHHAIQLSPGGIHCVPLQPLFEHAANSQGKHIGFLHLNPSTSSPSLDGIHLLDLVRLVVSIACSRGAWWQASRPSKFIHTCQPKTHLCVEVTSSCCHATKKGRWSRLFRPSASFGSTTMAKASDDKDASQLTTLILHAPLTLQNLLCVNIVCCVFRIVASSPAPPSSSGRDVVWEGTIKTGGHAAIYASNLADKLYCSVLLPALQCETVKPALLHVPPSSKAKVG</sequence>